<dbReference type="EMBL" id="JAKFFV010000002">
    <property type="protein sequence ID" value="MCF2496743.1"/>
    <property type="molecule type" value="Genomic_DNA"/>
</dbReference>
<dbReference type="SUPFAM" id="SSF50475">
    <property type="entry name" value="FMN-binding split barrel"/>
    <property type="match status" value="1"/>
</dbReference>
<proteinExistence type="predicted"/>
<protein>
    <submittedName>
        <fullName evidence="2">Pyridoxamine 5'-phosphate oxidase family protein</fullName>
    </submittedName>
</protein>
<accession>A0A9X1QAA1</accession>
<dbReference type="Gene3D" id="2.30.110.10">
    <property type="entry name" value="Electron Transport, Fmn-binding Protein, Chain A"/>
    <property type="match status" value="1"/>
</dbReference>
<dbReference type="AlphaFoldDB" id="A0A9X1QAA1"/>
<evidence type="ECO:0000259" key="1">
    <source>
        <dbReference type="Pfam" id="PF01243"/>
    </source>
</evidence>
<name>A0A9X1QAA1_9BACT</name>
<dbReference type="PANTHER" id="PTHR42815">
    <property type="entry name" value="FAD-BINDING, PUTATIVE (AFU_ORTHOLOGUE AFUA_6G07600)-RELATED"/>
    <property type="match status" value="1"/>
</dbReference>
<dbReference type="InterPro" id="IPR012349">
    <property type="entry name" value="Split_barrel_FMN-bd"/>
</dbReference>
<sequence>MNYSELAFSDDIKAIQERMGSRGAYERVQKMSYVDGLTAVERRFIGEMDSFYIASYGSNKFPYIQHRGGPKGFIKVIDEQTIGIVDFSGNRQYISVGNIAKDSKVSLILVSYPMKARLKIYAEAEIVEISDNSSLYDFLKPEDYKFKPERLMLFHMKAYDWNCPQHITPRYSPADIRKITESQDHYIQDLEREVEVLRAKLDER</sequence>
<evidence type="ECO:0000313" key="2">
    <source>
        <dbReference type="EMBL" id="MCF2496743.1"/>
    </source>
</evidence>
<dbReference type="InterPro" id="IPR011576">
    <property type="entry name" value="Pyridox_Oxase_N"/>
</dbReference>
<dbReference type="Pfam" id="PF01243">
    <property type="entry name" value="PNPOx_N"/>
    <property type="match status" value="1"/>
</dbReference>
<evidence type="ECO:0000313" key="3">
    <source>
        <dbReference type="Proteomes" id="UP001139411"/>
    </source>
</evidence>
<comment type="caution">
    <text evidence="2">The sequence shown here is derived from an EMBL/GenBank/DDBJ whole genome shotgun (WGS) entry which is preliminary data.</text>
</comment>
<dbReference type="PANTHER" id="PTHR42815:SF2">
    <property type="entry name" value="FAD-BINDING, PUTATIVE (AFU_ORTHOLOGUE AFUA_6G07600)-RELATED"/>
    <property type="match status" value="1"/>
</dbReference>
<dbReference type="RefSeq" id="WP_235176396.1">
    <property type="nucleotide sequence ID" value="NZ_JAKFFV010000002.1"/>
</dbReference>
<feature type="domain" description="Pyridoxamine 5'-phosphate oxidase N-terminal" evidence="1">
    <location>
        <begin position="42"/>
        <end position="131"/>
    </location>
</feature>
<organism evidence="2 3">
    <name type="scientific">Dyadobacter chenhuakuii</name>
    <dbReference type="NCBI Taxonomy" id="2909339"/>
    <lineage>
        <taxon>Bacteria</taxon>
        <taxon>Pseudomonadati</taxon>
        <taxon>Bacteroidota</taxon>
        <taxon>Cytophagia</taxon>
        <taxon>Cytophagales</taxon>
        <taxon>Spirosomataceae</taxon>
        <taxon>Dyadobacter</taxon>
    </lineage>
</organism>
<gene>
    <name evidence="2" type="ORF">L0661_00390</name>
</gene>
<dbReference type="Proteomes" id="UP001139411">
    <property type="component" value="Unassembled WGS sequence"/>
</dbReference>
<reference evidence="2" key="1">
    <citation type="submission" date="2022-01" db="EMBL/GenBank/DDBJ databases">
        <title>Novel species in genus Dyadobacter.</title>
        <authorList>
            <person name="Ma C."/>
        </authorList>
    </citation>
    <scope>NUCLEOTIDE SEQUENCE</scope>
    <source>
        <strain evidence="2">CY357</strain>
    </source>
</reference>